<evidence type="ECO:0000313" key="3">
    <source>
        <dbReference type="Proteomes" id="UP001159363"/>
    </source>
</evidence>
<evidence type="ECO:0000313" key="2">
    <source>
        <dbReference type="EMBL" id="KAJ8873543.1"/>
    </source>
</evidence>
<feature type="region of interest" description="Disordered" evidence="1">
    <location>
        <begin position="1"/>
        <end position="29"/>
    </location>
</feature>
<gene>
    <name evidence="2" type="ORF">PR048_024361</name>
</gene>
<dbReference type="EMBL" id="JARBHB010000010">
    <property type="protein sequence ID" value="KAJ8873543.1"/>
    <property type="molecule type" value="Genomic_DNA"/>
</dbReference>
<organism evidence="2 3">
    <name type="scientific">Dryococelus australis</name>
    <dbReference type="NCBI Taxonomy" id="614101"/>
    <lineage>
        <taxon>Eukaryota</taxon>
        <taxon>Metazoa</taxon>
        <taxon>Ecdysozoa</taxon>
        <taxon>Arthropoda</taxon>
        <taxon>Hexapoda</taxon>
        <taxon>Insecta</taxon>
        <taxon>Pterygota</taxon>
        <taxon>Neoptera</taxon>
        <taxon>Polyneoptera</taxon>
        <taxon>Phasmatodea</taxon>
        <taxon>Verophasmatodea</taxon>
        <taxon>Anareolatae</taxon>
        <taxon>Phasmatidae</taxon>
        <taxon>Eurycanthinae</taxon>
        <taxon>Dryococelus</taxon>
    </lineage>
</organism>
<protein>
    <submittedName>
        <fullName evidence="2">Uncharacterized protein</fullName>
    </submittedName>
</protein>
<proteinExistence type="predicted"/>
<name>A0ABQ9GND1_9NEOP</name>
<comment type="caution">
    <text evidence="2">The sequence shown here is derived from an EMBL/GenBank/DDBJ whole genome shotgun (WGS) entry which is preliminary data.</text>
</comment>
<keyword evidence="3" id="KW-1185">Reference proteome</keyword>
<feature type="compositionally biased region" description="Basic and acidic residues" evidence="1">
    <location>
        <begin position="360"/>
        <end position="373"/>
    </location>
</feature>
<dbReference type="Proteomes" id="UP001159363">
    <property type="component" value="Chromosome 9"/>
</dbReference>
<accession>A0ABQ9GND1</accession>
<feature type="region of interest" description="Disordered" evidence="1">
    <location>
        <begin position="360"/>
        <end position="384"/>
    </location>
</feature>
<sequence>MSAYTRQKAKLERASQKQSSDTNGTPHDRVKWCREHKKKNITASERVNRARVLAAHSRRPRIGQEVALCFETPPSRNNGALNSPSRIQLFAGRRRSRLWLLLQRHSEGKTLKAPVRLLASHQDELGSPAASPDFRMWESCRTMPLVGGFSPGSPVSYASSFRRRSTSTSLLRAAQISSLKYRNSIRFERASEKQSSDTHKTQYNRVKRCREREIIIKASERVNVDVITQNKRPCPRHSHTPFFIEKAASGHTQHAPQCLSSSHVAWRRCEWARGNSVNVRVLTETTPASPHTSATLQRQRGKFVVREACREIHTWAGSYCVGERTCVRSYGEWRTRATSLAVLHFAPYYFKPKGRRQREKFARDNDVEGERGTRSPAQSEVPEASWTRRHLVHVCLRHTITKCTGRSRSTQHTGGMPGNGLSAIREGRTRVDHKKLRGDTQPRATAAGMLGHNTRGVVKVAGSLASYDTAASVAALTTLRFLKPRLLASCRPFTIKSMCRGGAGTTTIKLTSAEKTTRIAPEEMEVTCLERSCTRRNGTVVAERLACSPPTKANRVQSPAGPLPDFCMWESCRTMPLVGGLCLEPFISAPRLHHQPCCSWLYWARNV</sequence>
<evidence type="ECO:0000256" key="1">
    <source>
        <dbReference type="SAM" id="MobiDB-lite"/>
    </source>
</evidence>
<reference evidence="2 3" key="1">
    <citation type="submission" date="2023-02" db="EMBL/GenBank/DDBJ databases">
        <title>LHISI_Scaffold_Assembly.</title>
        <authorList>
            <person name="Stuart O.P."/>
            <person name="Cleave R."/>
            <person name="Magrath M.J.L."/>
            <person name="Mikheyev A.S."/>
        </authorList>
    </citation>
    <scope>NUCLEOTIDE SEQUENCE [LARGE SCALE GENOMIC DNA]</scope>
    <source>
        <strain evidence="2">Daus_M_001</strain>
        <tissue evidence="2">Leg muscle</tissue>
    </source>
</reference>
<feature type="compositionally biased region" description="Polar residues" evidence="1">
    <location>
        <begin position="16"/>
        <end position="25"/>
    </location>
</feature>